<evidence type="ECO:0000313" key="3">
    <source>
        <dbReference type="Proteomes" id="UP000189800"/>
    </source>
</evidence>
<dbReference type="STRING" id="470453.B0680_07480"/>
<feature type="domain" description="Dienelactone hydrolase" evidence="1">
    <location>
        <begin position="44"/>
        <end position="212"/>
    </location>
</feature>
<gene>
    <name evidence="2" type="ORF">B0680_07480</name>
</gene>
<dbReference type="GO" id="GO:0016787">
    <property type="term" value="F:hydrolase activity"/>
    <property type="evidence" value="ECO:0007669"/>
    <property type="project" value="InterPro"/>
</dbReference>
<dbReference type="AlphaFoldDB" id="A0A1T0CM66"/>
<dbReference type="SUPFAM" id="SSF53474">
    <property type="entry name" value="alpha/beta-Hydrolases"/>
    <property type="match status" value="1"/>
</dbReference>
<name>A0A1T0CM66_9GAMM</name>
<dbReference type="Gene3D" id="3.40.50.1820">
    <property type="entry name" value="alpha/beta hydrolase"/>
    <property type="match status" value="1"/>
</dbReference>
<dbReference type="InterPro" id="IPR029058">
    <property type="entry name" value="AB_hydrolase_fold"/>
</dbReference>
<proteinExistence type="predicted"/>
<dbReference type="InterPro" id="IPR002925">
    <property type="entry name" value="Dienelactn_hydro"/>
</dbReference>
<accession>A0A1T0CM66</accession>
<dbReference type="Proteomes" id="UP000189800">
    <property type="component" value="Unassembled WGS sequence"/>
</dbReference>
<comment type="caution">
    <text evidence="2">The sequence shown here is derived from an EMBL/GenBank/DDBJ whole genome shotgun (WGS) entry which is preliminary data.</text>
</comment>
<dbReference type="Pfam" id="PF01738">
    <property type="entry name" value="DLH"/>
    <property type="match status" value="1"/>
</dbReference>
<keyword evidence="3" id="KW-1185">Reference proteome</keyword>
<organism evidence="2 3">
    <name type="scientific">Moraxella pluranimalium</name>
    <dbReference type="NCBI Taxonomy" id="470453"/>
    <lineage>
        <taxon>Bacteria</taxon>
        <taxon>Pseudomonadati</taxon>
        <taxon>Pseudomonadota</taxon>
        <taxon>Gammaproteobacteria</taxon>
        <taxon>Moraxellales</taxon>
        <taxon>Moraxellaceae</taxon>
        <taxon>Moraxella</taxon>
    </lineage>
</organism>
<evidence type="ECO:0000313" key="2">
    <source>
        <dbReference type="EMBL" id="OOS23403.1"/>
    </source>
</evidence>
<reference evidence="2 3" key="1">
    <citation type="submission" date="2017-02" db="EMBL/GenBank/DDBJ databases">
        <title>Draft genome sequence of Moraxella pluranimalium CCUG 54913T type strain.</title>
        <authorList>
            <person name="Salva-Serra F."/>
            <person name="Engstrom-Jakobsson H."/>
            <person name="Thorell K."/>
            <person name="Jaen-Luchoro D."/>
            <person name="Gonzales-Siles L."/>
            <person name="Karlsson R."/>
            <person name="Yazdan S."/>
            <person name="Boulund F."/>
            <person name="Johnning A."/>
            <person name="Engstrand L."/>
            <person name="Kristiansson E."/>
            <person name="Moore E."/>
        </authorList>
    </citation>
    <scope>NUCLEOTIDE SEQUENCE [LARGE SCALE GENOMIC DNA]</scope>
    <source>
        <strain evidence="2 3">CCUG 54913</strain>
    </source>
</reference>
<dbReference type="EMBL" id="MUYU01000017">
    <property type="protein sequence ID" value="OOS23403.1"/>
    <property type="molecule type" value="Genomic_DNA"/>
</dbReference>
<protein>
    <recommendedName>
        <fullName evidence="1">Dienelactone hydrolase domain-containing protein</fullName>
    </recommendedName>
</protein>
<sequence length="329" mass="35884">MPATAAEPYSKTYYKQKEVYPAVTAHSMGEGAQRVYVFLPTETPAHVNTKMPVVFLHHGWLGMNPMNFGALIDHLARSGHAVIYPVYQESEATNPATITKEAVDADKRALTFLQEQGYTIDPDRVMYVGFSMGSAISLNIALDPTHFGLPKPKGMVLMNPGDAHHVKKGEQAKSIISDISHFPTDIPIVVMSGEGDTSIGLPTARKIASKLCHLPNTHRSLLILPSDSHAGKTVKSGHGSAGSPDFRYNFELTSHDYPKTLIGREEFEDTVSLNQLDFHGFWRAIVDLNDSLAHGSPVVLGAQGAKDLPLGAWDDGTPFKPMRVETPCK</sequence>
<evidence type="ECO:0000259" key="1">
    <source>
        <dbReference type="Pfam" id="PF01738"/>
    </source>
</evidence>